<dbReference type="InterPro" id="IPR011545">
    <property type="entry name" value="DEAD/DEAH_box_helicase_dom"/>
</dbReference>
<dbReference type="SMART" id="SM00471">
    <property type="entry name" value="HDc"/>
    <property type="match status" value="1"/>
</dbReference>
<evidence type="ECO:0000256" key="9">
    <source>
        <dbReference type="ARBA" id="ARBA00023118"/>
    </source>
</evidence>
<keyword evidence="8" id="KW-0067">ATP-binding</keyword>
<dbReference type="NCBIfam" id="TIGR01587">
    <property type="entry name" value="cas3_core"/>
    <property type="match status" value="1"/>
</dbReference>
<dbReference type="SUPFAM" id="SSF109604">
    <property type="entry name" value="HD-domain/PDEase-like"/>
    <property type="match status" value="1"/>
</dbReference>
<dbReference type="Pfam" id="PF01966">
    <property type="entry name" value="HD"/>
    <property type="match status" value="1"/>
</dbReference>
<evidence type="ECO:0000256" key="8">
    <source>
        <dbReference type="ARBA" id="ARBA00022840"/>
    </source>
</evidence>
<feature type="domain" description="Helicase ATP-binding" evidence="10">
    <location>
        <begin position="269"/>
        <end position="458"/>
    </location>
</feature>
<sequence length="804" mass="92161">MIIAHKDPSTGQKQSLAEHLLNVAKFSSEYGSVIKQGDILFLIGLLHDLGKADRNFQKKINKKPTMRVTHSSAGAKYLMQKAHSSDLSGISKKVGFGEFIEVVLYVITAHHGLYDILKLESKDNQLVQRLRYDEINSGEIEYYFEEDVVPFAEKLFKENDIDLAELMIKAFNEFKDLSQRLNFDRGNKDEEKFYTSLKVRLYLSFLKNADITDSINAYEAVVEPLSNEEISNKKKDYIEKIEERYKEYESPENDMDAIRNRLASEAKERGEIDFPGVYQLNLPTGAGKTLLSLRYGVHQLNSQNKKRLFYITPFLSVLEQNADEIKTLLKDEDITEHHSNIVKELSPDKAEEDSKKEVFSQYLVDSWDSPVVLSTMVQFFQTLFKEKSNNIRRFSSLANSVIILDEVQSLPIEVTHLFNMTMNFISQTMQSSVVLCTATQPKYDSKYIKYPIDYSKDNGKGIVSMSNEERKIFDRTEIFKLNNGEESGAEEIVKEIISNPEDSVLIILNTKKAVNEVFDELKNQTDRPLFYLSTNLCPKHRKDVIEKIKELLPDEPVICVSTQLIEAGVDISFKRLIRSYAGIDSIVQAMGRCNRNGELPGKGIVKLVKTKKEFENINVSALKSIKDKVNETEKILRDEPEPLDLSKVNDDFFDSYYGNHSNKMNYPLGKDRGDAVSLLSSNQHRIVPGVNGRLKQSFRTAAENIDLIKQETTGVIVYYDEKSNEKIEKLIEAANQFELHYEIEQGAKIKMLLKELQPYTVNMYNLNEYSDEIMPYMDGRIKILQADYYDKQTGAVDKIDSLIM</sequence>
<keyword evidence="6" id="KW-0378">Hydrolase</keyword>
<comment type="caution">
    <text evidence="13">The sequence shown here is derived from an EMBL/GenBank/DDBJ whole genome shotgun (WGS) entry which is preliminary data.</text>
</comment>
<dbReference type="InterPro" id="IPR006474">
    <property type="entry name" value="Helicase_Cas3_CRISPR-ass_core"/>
</dbReference>
<dbReference type="Pfam" id="PF00270">
    <property type="entry name" value="DEAD"/>
    <property type="match status" value="1"/>
</dbReference>
<dbReference type="InterPro" id="IPR006483">
    <property type="entry name" value="CRISPR-assoc_Cas3_HD"/>
</dbReference>
<dbReference type="CDD" id="cd17930">
    <property type="entry name" value="DEXHc_cas3"/>
    <property type="match status" value="1"/>
</dbReference>
<evidence type="ECO:0000256" key="7">
    <source>
        <dbReference type="ARBA" id="ARBA00022806"/>
    </source>
</evidence>
<dbReference type="InterPro" id="IPR014001">
    <property type="entry name" value="Helicase_ATP-bd"/>
</dbReference>
<dbReference type="SMART" id="SM00487">
    <property type="entry name" value="DEXDc"/>
    <property type="match status" value="1"/>
</dbReference>
<dbReference type="InterPro" id="IPR038257">
    <property type="entry name" value="CRISPR-assoc_Cas3_HD_sf"/>
</dbReference>
<dbReference type="CDD" id="cd09641">
    <property type="entry name" value="Cas3''_I"/>
    <property type="match status" value="1"/>
</dbReference>
<evidence type="ECO:0000259" key="10">
    <source>
        <dbReference type="PROSITE" id="PS51192"/>
    </source>
</evidence>
<feature type="domain" description="HD Cas3-type" evidence="12">
    <location>
        <begin position="9"/>
        <end position="212"/>
    </location>
</feature>
<evidence type="ECO:0000313" key="13">
    <source>
        <dbReference type="EMBL" id="MFD2829996.1"/>
    </source>
</evidence>
<comment type="similarity">
    <text evidence="2">In the central section; belongs to the CRISPR-associated helicase Cas3 family.</text>
</comment>
<dbReference type="EMBL" id="JBHUOQ010000001">
    <property type="protein sequence ID" value="MFD2829996.1"/>
    <property type="molecule type" value="Genomic_DNA"/>
</dbReference>
<protein>
    <submittedName>
        <fullName evidence="13">CRISPR-associated helicase Cas3</fullName>
    </submittedName>
</protein>
<evidence type="ECO:0000256" key="4">
    <source>
        <dbReference type="ARBA" id="ARBA00022723"/>
    </source>
</evidence>
<dbReference type="SUPFAM" id="SSF52540">
    <property type="entry name" value="P-loop containing nucleoside triphosphate hydrolases"/>
    <property type="match status" value="1"/>
</dbReference>
<dbReference type="InterPro" id="IPR001650">
    <property type="entry name" value="Helicase_C-like"/>
</dbReference>
<keyword evidence="4" id="KW-0479">Metal-binding</keyword>
<dbReference type="NCBIfam" id="TIGR01596">
    <property type="entry name" value="cas3_HD"/>
    <property type="match status" value="1"/>
</dbReference>
<reference evidence="14" key="1">
    <citation type="journal article" date="2019" name="Int. J. Syst. Evol. Microbiol.">
        <title>The Global Catalogue of Microorganisms (GCM) 10K type strain sequencing project: providing services to taxonomists for standard genome sequencing and annotation.</title>
        <authorList>
            <consortium name="The Broad Institute Genomics Platform"/>
            <consortium name="The Broad Institute Genome Sequencing Center for Infectious Disease"/>
            <person name="Wu L."/>
            <person name="Ma J."/>
        </authorList>
    </citation>
    <scope>NUCLEOTIDE SEQUENCE [LARGE SCALE GENOMIC DNA]</scope>
    <source>
        <strain evidence="14">KCTC 33575</strain>
    </source>
</reference>
<keyword evidence="14" id="KW-1185">Reference proteome</keyword>
<dbReference type="PROSITE" id="PS51194">
    <property type="entry name" value="HELICASE_CTER"/>
    <property type="match status" value="1"/>
</dbReference>
<dbReference type="PROSITE" id="PS51192">
    <property type="entry name" value="HELICASE_ATP_BIND_1"/>
    <property type="match status" value="1"/>
</dbReference>
<evidence type="ECO:0000256" key="2">
    <source>
        <dbReference type="ARBA" id="ARBA00009046"/>
    </source>
</evidence>
<keyword evidence="9" id="KW-0051">Antiviral defense</keyword>
<feature type="domain" description="Helicase C-terminal" evidence="11">
    <location>
        <begin position="488"/>
        <end position="649"/>
    </location>
</feature>
<name>A0ABW5WT75_9STAP</name>
<dbReference type="PROSITE" id="PS51643">
    <property type="entry name" value="HD_CAS3"/>
    <property type="match status" value="1"/>
</dbReference>
<accession>A0ABW5WT75</accession>
<evidence type="ECO:0000259" key="12">
    <source>
        <dbReference type="PROSITE" id="PS51643"/>
    </source>
</evidence>
<dbReference type="InterPro" id="IPR006674">
    <property type="entry name" value="HD_domain"/>
</dbReference>
<comment type="similarity">
    <text evidence="1">In the N-terminal section; belongs to the CRISPR-associated nuclease Cas3-HD family.</text>
</comment>
<evidence type="ECO:0000313" key="14">
    <source>
        <dbReference type="Proteomes" id="UP001597519"/>
    </source>
</evidence>
<dbReference type="Gene3D" id="1.10.3210.30">
    <property type="match status" value="1"/>
</dbReference>
<keyword evidence="5" id="KW-0547">Nucleotide-binding</keyword>
<keyword evidence="3" id="KW-0540">Nuclease</keyword>
<proteinExistence type="inferred from homology"/>
<keyword evidence="7" id="KW-0347">Helicase</keyword>
<dbReference type="InterPro" id="IPR054712">
    <property type="entry name" value="Cas3-like_dom"/>
</dbReference>
<evidence type="ECO:0000256" key="3">
    <source>
        <dbReference type="ARBA" id="ARBA00022722"/>
    </source>
</evidence>
<dbReference type="Gene3D" id="3.40.50.300">
    <property type="entry name" value="P-loop containing nucleotide triphosphate hydrolases"/>
    <property type="match status" value="2"/>
</dbReference>
<evidence type="ECO:0000256" key="1">
    <source>
        <dbReference type="ARBA" id="ARBA00006847"/>
    </source>
</evidence>
<dbReference type="InterPro" id="IPR003607">
    <property type="entry name" value="HD/PDEase_dom"/>
</dbReference>
<gene>
    <name evidence="13" type="primary">cas3</name>
    <name evidence="13" type="ORF">ACFSX4_05895</name>
</gene>
<organism evidence="13 14">
    <name type="scientific">Corticicoccus populi</name>
    <dbReference type="NCBI Taxonomy" id="1812821"/>
    <lineage>
        <taxon>Bacteria</taxon>
        <taxon>Bacillati</taxon>
        <taxon>Bacillota</taxon>
        <taxon>Bacilli</taxon>
        <taxon>Bacillales</taxon>
        <taxon>Staphylococcaceae</taxon>
        <taxon>Corticicoccus</taxon>
    </lineage>
</organism>
<evidence type="ECO:0000256" key="6">
    <source>
        <dbReference type="ARBA" id="ARBA00022801"/>
    </source>
</evidence>
<evidence type="ECO:0000259" key="11">
    <source>
        <dbReference type="PROSITE" id="PS51194"/>
    </source>
</evidence>
<dbReference type="Proteomes" id="UP001597519">
    <property type="component" value="Unassembled WGS sequence"/>
</dbReference>
<dbReference type="Pfam" id="PF22590">
    <property type="entry name" value="Cas3-like_C_2"/>
    <property type="match status" value="1"/>
</dbReference>
<dbReference type="RefSeq" id="WP_377772506.1">
    <property type="nucleotide sequence ID" value="NZ_JBHUOQ010000001.1"/>
</dbReference>
<evidence type="ECO:0000256" key="5">
    <source>
        <dbReference type="ARBA" id="ARBA00022741"/>
    </source>
</evidence>
<dbReference type="InterPro" id="IPR027417">
    <property type="entry name" value="P-loop_NTPase"/>
</dbReference>